<dbReference type="STRING" id="768679.TTX_0318"/>
<dbReference type="Proteomes" id="UP000002654">
    <property type="component" value="Chromosome"/>
</dbReference>
<dbReference type="GO" id="GO:0009055">
    <property type="term" value="F:electron transfer activity"/>
    <property type="evidence" value="ECO:0007669"/>
    <property type="project" value="InterPro"/>
</dbReference>
<dbReference type="EMBL" id="FN869859">
    <property type="protein sequence ID" value="CCC80995.1"/>
    <property type="molecule type" value="Genomic_DNA"/>
</dbReference>
<evidence type="ECO:0000313" key="4">
    <source>
        <dbReference type="Proteomes" id="UP000002654"/>
    </source>
</evidence>
<keyword evidence="1" id="KW-1133">Transmembrane helix</keyword>
<sequence length="479" mass="52864">MSQRRGLIERISDWIADVFHLRDVPFMGVPDYMFSIEYWLGAIATSALIWQAITGLLLMLYYEPASAYQSTMYILGNIPFGKILLPSHLYGAYIMIFAVYIHGLYEFFRGNYKRPRGAQWVLGVLLFAITLGTAFLGYSLTGDVLSVDAVDVGKAVVSSIGLSGLIPVIFGAGGSAATYLRFLGWHIILAAAIILFFVLHFYLAEQNGFAPEPAEVGYKAPAVLQRNDPRIKPWWPRNFIFMTGIVFLTWGIILFVPSFLQLPGIVNATPVLFSPYPGPSPTSPQAAGFPAYPPWFFLFIYKMADMPFGLGTDIVMAVFIPLIILLLTPLIDRGDALHPLDRPWITALYLTGLAWVIELSLWGAIQPGVPVEPSWILITILPPPVIIFVGMYAAHLVWRRAKEAGALKLAPRVKGSGWPYKKAAEYFGYISGIFAVVLAALSFALNPATQAPYIGIAWGGALIDLSAALLSYFYVTYIE</sequence>
<dbReference type="RefSeq" id="WP_014126252.1">
    <property type="nucleotide sequence ID" value="NC_016070.1"/>
</dbReference>
<dbReference type="InterPro" id="IPR016174">
    <property type="entry name" value="Di-haem_cyt_TM"/>
</dbReference>
<dbReference type="eggNOG" id="arCOG01721">
    <property type="taxonomic scope" value="Archaea"/>
</dbReference>
<organism evidence="3 4">
    <name type="scientific">Thermoproteus tenax (strain ATCC 35583 / DSM 2078 / JCM 9277 / NBRC 100435 / Kra 1)</name>
    <dbReference type="NCBI Taxonomy" id="768679"/>
    <lineage>
        <taxon>Archaea</taxon>
        <taxon>Thermoproteota</taxon>
        <taxon>Thermoprotei</taxon>
        <taxon>Thermoproteales</taxon>
        <taxon>Thermoproteaceae</taxon>
        <taxon>Thermoproteus</taxon>
    </lineage>
</organism>
<dbReference type="GO" id="GO:0022904">
    <property type="term" value="P:respiratory electron transport chain"/>
    <property type="evidence" value="ECO:0007669"/>
    <property type="project" value="InterPro"/>
</dbReference>
<dbReference type="GO" id="GO:0016020">
    <property type="term" value="C:membrane"/>
    <property type="evidence" value="ECO:0007669"/>
    <property type="project" value="InterPro"/>
</dbReference>
<feature type="transmembrane region" description="Helical" evidence="1">
    <location>
        <begin position="343"/>
        <end position="363"/>
    </location>
</feature>
<dbReference type="AlphaFoldDB" id="G4RN51"/>
<gene>
    <name evidence="3" type="primary">soxN</name>
    <name evidence="3" type="ordered locus">TTX_0318</name>
</gene>
<feature type="domain" description="Cytochrome b/b6 N-terminal region profile" evidence="2">
    <location>
        <begin position="11"/>
        <end position="213"/>
    </location>
</feature>
<evidence type="ECO:0000259" key="2">
    <source>
        <dbReference type="PROSITE" id="PS51002"/>
    </source>
</evidence>
<dbReference type="InterPro" id="IPR036150">
    <property type="entry name" value="Cyt_b/b6_C_sf"/>
</dbReference>
<feature type="transmembrane region" description="Helical" evidence="1">
    <location>
        <begin position="152"/>
        <end position="170"/>
    </location>
</feature>
<dbReference type="PATRIC" id="fig|768679.9.peg.336"/>
<dbReference type="InterPro" id="IPR005797">
    <property type="entry name" value="Cyt_b/b6_N"/>
</dbReference>
<feature type="transmembrane region" description="Helical" evidence="1">
    <location>
        <begin position="308"/>
        <end position="331"/>
    </location>
</feature>
<dbReference type="SUPFAM" id="SSF81342">
    <property type="entry name" value="Transmembrane di-heme cytochromes"/>
    <property type="match status" value="1"/>
</dbReference>
<name>G4RN51_THETK</name>
<dbReference type="Pfam" id="PF13631">
    <property type="entry name" value="Cytochrom_B_N_2"/>
    <property type="match status" value="1"/>
</dbReference>
<feature type="transmembrane region" description="Helical" evidence="1">
    <location>
        <begin position="451"/>
        <end position="475"/>
    </location>
</feature>
<protein>
    <submittedName>
        <fullName evidence="3">Cytochrome b related protein</fullName>
    </submittedName>
</protein>
<feature type="transmembrane region" description="Helical" evidence="1">
    <location>
        <begin position="117"/>
        <end position="140"/>
    </location>
</feature>
<feature type="transmembrane region" description="Helical" evidence="1">
    <location>
        <begin position="182"/>
        <end position="203"/>
    </location>
</feature>
<feature type="transmembrane region" description="Helical" evidence="1">
    <location>
        <begin position="38"/>
        <end position="62"/>
    </location>
</feature>
<dbReference type="InterPro" id="IPR027387">
    <property type="entry name" value="Cytb/b6-like_sf"/>
</dbReference>
<dbReference type="SUPFAM" id="SSF81648">
    <property type="entry name" value="a domain/subunit of cytochrome bc1 complex (Ubiquinol-cytochrome c reductase)"/>
    <property type="match status" value="1"/>
</dbReference>
<keyword evidence="1" id="KW-0472">Membrane</keyword>
<dbReference type="OrthoDB" id="55795at2157"/>
<dbReference type="PROSITE" id="PS51002">
    <property type="entry name" value="CYTB_NTER"/>
    <property type="match status" value="1"/>
</dbReference>
<dbReference type="PANTHER" id="PTHR19271:SF16">
    <property type="entry name" value="CYTOCHROME B"/>
    <property type="match status" value="1"/>
</dbReference>
<evidence type="ECO:0000313" key="3">
    <source>
        <dbReference type="EMBL" id="CCC80995.1"/>
    </source>
</evidence>
<dbReference type="GeneID" id="11263330"/>
<dbReference type="PANTHER" id="PTHR19271">
    <property type="entry name" value="CYTOCHROME B"/>
    <property type="match status" value="1"/>
</dbReference>
<dbReference type="Gene3D" id="1.20.810.10">
    <property type="entry name" value="Cytochrome Bc1 Complex, Chain C"/>
    <property type="match status" value="1"/>
</dbReference>
<dbReference type="HOGENOM" id="CLU_038033_0_0_2"/>
<dbReference type="PaxDb" id="768679-TTX_0318"/>
<feature type="transmembrane region" description="Helical" evidence="1">
    <location>
        <begin position="375"/>
        <end position="398"/>
    </location>
</feature>
<reference evidence="3 4" key="1">
    <citation type="journal article" date="2011" name="PLoS ONE">
        <title>The complete genome sequence of Thermoproteus tenax: a physiologically versatile member of the Crenarchaeota.</title>
        <authorList>
            <person name="Siebers B."/>
            <person name="Zaparty M."/>
            <person name="Raddatz G."/>
            <person name="Tjaden B."/>
            <person name="Albers S.V."/>
            <person name="Bell S.D."/>
            <person name="Blombach F."/>
            <person name="Kletzin A."/>
            <person name="Kyrpides N."/>
            <person name="Lanz C."/>
            <person name="Plagens A."/>
            <person name="Rampp M."/>
            <person name="Rosinus A."/>
            <person name="von Jan M."/>
            <person name="Makarova K.S."/>
            <person name="Klenk H.P."/>
            <person name="Schuster S.C."/>
            <person name="Hensel R."/>
        </authorList>
    </citation>
    <scope>NUCLEOTIDE SEQUENCE [LARGE SCALE GENOMIC DNA]</scope>
    <source>
        <strain evidence="4">ATCC 35583 / DSM 2078 / JCM 9277 / NBRC 100435 / Kra 1</strain>
    </source>
</reference>
<dbReference type="KEGG" id="ttn:TTX_0318"/>
<feature type="transmembrane region" description="Helical" evidence="1">
    <location>
        <begin position="83"/>
        <end position="105"/>
    </location>
</feature>
<proteinExistence type="predicted"/>
<feature type="transmembrane region" description="Helical" evidence="1">
    <location>
        <begin position="239"/>
        <end position="260"/>
    </location>
</feature>
<feature type="transmembrane region" description="Helical" evidence="1">
    <location>
        <begin position="426"/>
        <end position="445"/>
    </location>
</feature>
<evidence type="ECO:0000256" key="1">
    <source>
        <dbReference type="SAM" id="Phobius"/>
    </source>
</evidence>
<keyword evidence="4" id="KW-1185">Reference proteome</keyword>
<keyword evidence="1" id="KW-0812">Transmembrane</keyword>
<dbReference type="GO" id="GO:0016491">
    <property type="term" value="F:oxidoreductase activity"/>
    <property type="evidence" value="ECO:0007669"/>
    <property type="project" value="InterPro"/>
</dbReference>
<accession>G4RN51</accession>